<keyword evidence="3" id="KW-1185">Reference proteome</keyword>
<sequence length="124" mass="12841">MTANPNIRVLATTFISTNLTDVANPTNPARTTNLTTTTCQVDTADTVGPNGQPLSPSVDPPLAPCTEGLANVEQPLGTATNSSSQYYAGEPGPGIGEPAIGEPHVDLGEDLKLARLREVVCQVD</sequence>
<reference evidence="2" key="2">
    <citation type="submission" date="2021-03" db="UniProtKB">
        <authorList>
            <consortium name="EnsemblPlants"/>
        </authorList>
    </citation>
    <scope>IDENTIFICATION</scope>
</reference>
<feature type="region of interest" description="Disordered" evidence="1">
    <location>
        <begin position="78"/>
        <end position="100"/>
    </location>
</feature>
<dbReference type="EMBL" id="UZAU01000267">
    <property type="status" value="NOT_ANNOTATED_CDS"/>
    <property type="molecule type" value="Genomic_DNA"/>
</dbReference>
<dbReference type="Proteomes" id="UP000596661">
    <property type="component" value="Chromosome 3"/>
</dbReference>
<dbReference type="Gramene" id="evm.model.03.787">
    <property type="protein sequence ID" value="cds.evm.model.03.787"/>
    <property type="gene ID" value="evm.TU.03.787"/>
</dbReference>
<accession>A0A803PAF1</accession>
<protein>
    <submittedName>
        <fullName evidence="2">Uncharacterized protein</fullName>
    </submittedName>
</protein>
<name>A0A803PAF1_CANSA</name>
<evidence type="ECO:0000256" key="1">
    <source>
        <dbReference type="SAM" id="MobiDB-lite"/>
    </source>
</evidence>
<proteinExistence type="predicted"/>
<organism evidence="2 3">
    <name type="scientific">Cannabis sativa</name>
    <name type="common">Hemp</name>
    <name type="synonym">Marijuana</name>
    <dbReference type="NCBI Taxonomy" id="3483"/>
    <lineage>
        <taxon>Eukaryota</taxon>
        <taxon>Viridiplantae</taxon>
        <taxon>Streptophyta</taxon>
        <taxon>Embryophyta</taxon>
        <taxon>Tracheophyta</taxon>
        <taxon>Spermatophyta</taxon>
        <taxon>Magnoliopsida</taxon>
        <taxon>eudicotyledons</taxon>
        <taxon>Gunneridae</taxon>
        <taxon>Pentapetalae</taxon>
        <taxon>rosids</taxon>
        <taxon>fabids</taxon>
        <taxon>Rosales</taxon>
        <taxon>Cannabaceae</taxon>
        <taxon>Cannabis</taxon>
    </lineage>
</organism>
<dbReference type="EnsemblPlants" id="evm.model.03.787">
    <property type="protein sequence ID" value="cds.evm.model.03.787"/>
    <property type="gene ID" value="evm.TU.03.787"/>
</dbReference>
<evidence type="ECO:0000313" key="3">
    <source>
        <dbReference type="Proteomes" id="UP000596661"/>
    </source>
</evidence>
<evidence type="ECO:0000313" key="2">
    <source>
        <dbReference type="EnsemblPlants" id="cds.evm.model.03.787"/>
    </source>
</evidence>
<dbReference type="AlphaFoldDB" id="A0A803PAF1"/>
<reference evidence="2" key="1">
    <citation type="submission" date="2018-11" db="EMBL/GenBank/DDBJ databases">
        <authorList>
            <person name="Grassa J C."/>
        </authorList>
    </citation>
    <scope>NUCLEOTIDE SEQUENCE [LARGE SCALE GENOMIC DNA]</scope>
</reference>